<comment type="caution">
    <text evidence="3">The sequence shown here is derived from an EMBL/GenBank/DDBJ whole genome shotgun (WGS) entry which is preliminary data.</text>
</comment>
<feature type="domain" description="EamA" evidence="2">
    <location>
        <begin position="13"/>
        <end position="143"/>
    </location>
</feature>
<keyword evidence="4" id="KW-1185">Reference proteome</keyword>
<dbReference type="AlphaFoldDB" id="A0A9X3TVR3"/>
<accession>A0A9X3TVR3</accession>
<dbReference type="InterPro" id="IPR037185">
    <property type="entry name" value="EmrE-like"/>
</dbReference>
<protein>
    <submittedName>
        <fullName evidence="3">DMT family transporter</fullName>
    </submittedName>
</protein>
<keyword evidence="1" id="KW-1133">Transmembrane helix</keyword>
<dbReference type="EMBL" id="JANWOI010000001">
    <property type="protein sequence ID" value="MDA5192876.1"/>
    <property type="molecule type" value="Genomic_DNA"/>
</dbReference>
<dbReference type="RefSeq" id="WP_274942577.1">
    <property type="nucleotide sequence ID" value="NZ_JANWOI010000001.1"/>
</dbReference>
<feature type="transmembrane region" description="Helical" evidence="1">
    <location>
        <begin position="130"/>
        <end position="151"/>
    </location>
</feature>
<evidence type="ECO:0000313" key="3">
    <source>
        <dbReference type="EMBL" id="MDA5192876.1"/>
    </source>
</evidence>
<reference evidence="3" key="2">
    <citation type="journal article" date="2023" name="Syst. Appl. Microbiol.">
        <title>Govania unica gen. nov., sp. nov., a rare biosphere bacterium that represents a novel family in the class Alphaproteobacteria.</title>
        <authorList>
            <person name="Vandamme P."/>
            <person name="Peeters C."/>
            <person name="Hettiarachchi A."/>
            <person name="Cnockaert M."/>
            <person name="Carlier A."/>
        </authorList>
    </citation>
    <scope>NUCLEOTIDE SEQUENCE</scope>
    <source>
        <strain evidence="3">LMG 31809</strain>
    </source>
</reference>
<keyword evidence="1" id="KW-0812">Transmembrane</keyword>
<reference evidence="3" key="1">
    <citation type="submission" date="2022-08" db="EMBL/GenBank/DDBJ databases">
        <authorList>
            <person name="Vandamme P."/>
            <person name="Hettiarachchi A."/>
            <person name="Peeters C."/>
            <person name="Cnockaert M."/>
            <person name="Carlier A."/>
        </authorList>
    </citation>
    <scope>NUCLEOTIDE SEQUENCE</scope>
    <source>
        <strain evidence="3">LMG 31809</strain>
    </source>
</reference>
<feature type="transmembrane region" description="Helical" evidence="1">
    <location>
        <begin position="38"/>
        <end position="60"/>
    </location>
</feature>
<dbReference type="GO" id="GO:0016020">
    <property type="term" value="C:membrane"/>
    <property type="evidence" value="ECO:0007669"/>
    <property type="project" value="InterPro"/>
</dbReference>
<name>A0A9X3TVR3_9PROT</name>
<dbReference type="SUPFAM" id="SSF103481">
    <property type="entry name" value="Multidrug resistance efflux transporter EmrE"/>
    <property type="match status" value="2"/>
</dbReference>
<feature type="transmembrane region" description="Helical" evidence="1">
    <location>
        <begin position="157"/>
        <end position="176"/>
    </location>
</feature>
<feature type="transmembrane region" description="Helical" evidence="1">
    <location>
        <begin position="273"/>
        <end position="293"/>
    </location>
</feature>
<evidence type="ECO:0000259" key="2">
    <source>
        <dbReference type="Pfam" id="PF00892"/>
    </source>
</evidence>
<sequence>MTVDSRNTTQRRAIIELVLAMIIGGTVGVFALETRLDAYTVVFFRCLFGGIFLGLLCLAMGYFRGLRLTRRLFALAVLSGVALVINWLALFQAFHLTSIAVSTMLYHLQPFWIVVMGAVFFGERFSADKFVWIIFAFVGLALAAGVTAQMLQSNAGYLLGVGLAILASFTYALTTVLTKGLGAIPPQVLAFIHTCIGVLMLWSLVDFAGLHAVPGASWGWLLGLGLIHTGLLYILMYSAYPKLQTPFIAVMAFIYPVVAIFADWLVYDRPISLWQGLGFLLIAGASLGVNLGWRILPRSRRPA</sequence>
<feature type="domain" description="EamA" evidence="2">
    <location>
        <begin position="159"/>
        <end position="290"/>
    </location>
</feature>
<feature type="transmembrane region" description="Helical" evidence="1">
    <location>
        <begin position="188"/>
        <end position="205"/>
    </location>
</feature>
<dbReference type="Pfam" id="PF00892">
    <property type="entry name" value="EamA"/>
    <property type="match status" value="2"/>
</dbReference>
<feature type="transmembrane region" description="Helical" evidence="1">
    <location>
        <begin position="12"/>
        <end position="32"/>
    </location>
</feature>
<gene>
    <name evidence="3" type="ORF">NYP16_02745</name>
</gene>
<feature type="transmembrane region" description="Helical" evidence="1">
    <location>
        <begin position="217"/>
        <end position="235"/>
    </location>
</feature>
<feature type="transmembrane region" description="Helical" evidence="1">
    <location>
        <begin position="247"/>
        <end position="267"/>
    </location>
</feature>
<organism evidence="3 4">
    <name type="scientific">Govanella unica</name>
    <dbReference type="NCBI Taxonomy" id="2975056"/>
    <lineage>
        <taxon>Bacteria</taxon>
        <taxon>Pseudomonadati</taxon>
        <taxon>Pseudomonadota</taxon>
        <taxon>Alphaproteobacteria</taxon>
        <taxon>Emcibacterales</taxon>
        <taxon>Govanellaceae</taxon>
        <taxon>Govanella</taxon>
    </lineage>
</organism>
<dbReference type="PANTHER" id="PTHR22911">
    <property type="entry name" value="ACYL-MALONYL CONDENSING ENZYME-RELATED"/>
    <property type="match status" value="1"/>
</dbReference>
<evidence type="ECO:0000256" key="1">
    <source>
        <dbReference type="SAM" id="Phobius"/>
    </source>
</evidence>
<dbReference type="InterPro" id="IPR000620">
    <property type="entry name" value="EamA_dom"/>
</dbReference>
<feature type="transmembrane region" description="Helical" evidence="1">
    <location>
        <begin position="99"/>
        <end position="121"/>
    </location>
</feature>
<proteinExistence type="predicted"/>
<keyword evidence="1" id="KW-0472">Membrane</keyword>
<dbReference type="PANTHER" id="PTHR22911:SF102">
    <property type="entry name" value="MEMBRANE PROTEIN"/>
    <property type="match status" value="1"/>
</dbReference>
<feature type="transmembrane region" description="Helical" evidence="1">
    <location>
        <begin position="72"/>
        <end position="93"/>
    </location>
</feature>
<evidence type="ECO:0000313" key="4">
    <source>
        <dbReference type="Proteomes" id="UP001141619"/>
    </source>
</evidence>
<dbReference type="Proteomes" id="UP001141619">
    <property type="component" value="Unassembled WGS sequence"/>
</dbReference>